<protein>
    <recommendedName>
        <fullName evidence="1">FAR1 domain-containing protein</fullName>
    </recommendedName>
</protein>
<evidence type="ECO:0000259" key="1">
    <source>
        <dbReference type="Pfam" id="PF03101"/>
    </source>
</evidence>
<reference evidence="2" key="1">
    <citation type="submission" date="2020-12" db="EMBL/GenBank/DDBJ databases">
        <title>WGS assembly of Carya illinoinensis cv. Pawnee.</title>
        <authorList>
            <person name="Platts A."/>
            <person name="Shu S."/>
            <person name="Wright S."/>
            <person name="Barry K."/>
            <person name="Edger P."/>
            <person name="Pires J.C."/>
            <person name="Schmutz J."/>
        </authorList>
    </citation>
    <scope>NUCLEOTIDE SEQUENCE</scope>
    <source>
        <tissue evidence="2">Leaf</tissue>
    </source>
</reference>
<dbReference type="EMBL" id="CM031813">
    <property type="protein sequence ID" value="KAG6655559.1"/>
    <property type="molecule type" value="Genomic_DNA"/>
</dbReference>
<comment type="caution">
    <text evidence="2">The sequence shown here is derived from an EMBL/GenBank/DDBJ whole genome shotgun (WGS) entry which is preliminary data.</text>
</comment>
<proteinExistence type="predicted"/>
<keyword evidence="3" id="KW-1185">Reference proteome</keyword>
<dbReference type="PANTHER" id="PTHR46328:SF27">
    <property type="entry name" value="OS12G0287500 PROTEIN"/>
    <property type="match status" value="1"/>
</dbReference>
<dbReference type="InterPro" id="IPR004330">
    <property type="entry name" value="FAR1_DNA_bnd_dom"/>
</dbReference>
<accession>A0A8T1QMP7</accession>
<evidence type="ECO:0000313" key="3">
    <source>
        <dbReference type="Proteomes" id="UP000811609"/>
    </source>
</evidence>
<dbReference type="AlphaFoldDB" id="A0A8T1QMP7"/>
<feature type="domain" description="FAR1" evidence="1">
    <location>
        <begin position="40"/>
        <end position="118"/>
    </location>
</feature>
<name>A0A8T1QMP7_CARIL</name>
<organism evidence="2 3">
    <name type="scientific">Carya illinoinensis</name>
    <name type="common">Pecan</name>
    <dbReference type="NCBI Taxonomy" id="32201"/>
    <lineage>
        <taxon>Eukaryota</taxon>
        <taxon>Viridiplantae</taxon>
        <taxon>Streptophyta</taxon>
        <taxon>Embryophyta</taxon>
        <taxon>Tracheophyta</taxon>
        <taxon>Spermatophyta</taxon>
        <taxon>Magnoliopsida</taxon>
        <taxon>eudicotyledons</taxon>
        <taxon>Gunneridae</taxon>
        <taxon>Pentapetalae</taxon>
        <taxon>rosids</taxon>
        <taxon>fabids</taxon>
        <taxon>Fagales</taxon>
        <taxon>Juglandaceae</taxon>
        <taxon>Carya</taxon>
    </lineage>
</organism>
<dbReference type="Proteomes" id="UP000811609">
    <property type="component" value="Chromosome 5"/>
</dbReference>
<evidence type="ECO:0000313" key="2">
    <source>
        <dbReference type="EMBL" id="KAG6655559.1"/>
    </source>
</evidence>
<dbReference type="Pfam" id="PF03101">
    <property type="entry name" value="FAR1"/>
    <property type="match status" value="1"/>
</dbReference>
<sequence length="119" mass="14207">MVRLNQTRLCPRKAIQCHFHMWICTWGLEFNDLDDAHSCYNAFSRRTSFSIQTNYTRLSNIERSLINVEYVCLREGSRRDNFKLKERARLDAAETKCECKEMMTIKNDGDKWVVFKFVL</sequence>
<dbReference type="PANTHER" id="PTHR46328">
    <property type="entry name" value="FAR-RED IMPAIRED RESPONSIVE (FAR1) FAMILY PROTEIN-RELATED"/>
    <property type="match status" value="1"/>
</dbReference>
<gene>
    <name evidence="2" type="ORF">CIPAW_05G225600</name>
</gene>